<comment type="catalytic activity">
    <reaction evidence="26">
        <text>1,3-dihexadecanoyl-2-(9Z-octadecenoyl)glycerol + H2O = 1-hexadecanoyl-2-(9Z-octadecenoyl)-glycerol + hexadecanoate + H(+)</text>
        <dbReference type="Rhea" id="RHEA:40979"/>
        <dbReference type="ChEBI" id="CHEBI:7896"/>
        <dbReference type="ChEBI" id="CHEBI:15377"/>
        <dbReference type="ChEBI" id="CHEBI:15378"/>
        <dbReference type="ChEBI" id="CHEBI:75585"/>
        <dbReference type="ChEBI" id="CHEBI:75688"/>
    </reaction>
    <physiologicalReaction direction="left-to-right" evidence="26">
        <dbReference type="Rhea" id="RHEA:40980"/>
    </physiologicalReaction>
</comment>
<evidence type="ECO:0000256" key="31">
    <source>
        <dbReference type="ARBA" id="ARBA00048049"/>
    </source>
</evidence>
<comment type="catalytic activity">
    <reaction evidence="19">
        <text>a 1,2-diacyl-sn-glycero-3-phosphocholine + H2O = a 1-acyl-sn-glycero-3-phosphocholine + a fatty acid + H(+)</text>
        <dbReference type="Rhea" id="RHEA:15801"/>
        <dbReference type="ChEBI" id="CHEBI:15377"/>
        <dbReference type="ChEBI" id="CHEBI:15378"/>
        <dbReference type="ChEBI" id="CHEBI:28868"/>
        <dbReference type="ChEBI" id="CHEBI:57643"/>
        <dbReference type="ChEBI" id="CHEBI:58168"/>
        <dbReference type="EC" id="3.1.1.4"/>
    </reaction>
    <physiologicalReaction direction="left-to-right" evidence="19">
        <dbReference type="Rhea" id="RHEA:15802"/>
    </physiologicalReaction>
</comment>
<dbReference type="InterPro" id="IPR008265">
    <property type="entry name" value="Lipase_GDSL_AS"/>
</dbReference>
<comment type="catalytic activity">
    <reaction evidence="33">
        <text>1,2-dihexadecanoyl-sn-glycero-3-phosphocholine + H2O = 1-hexadecanoyl-sn-glycero-3-phosphocholine + hexadecanoate + H(+)</text>
        <dbReference type="Rhea" id="RHEA:41223"/>
        <dbReference type="ChEBI" id="CHEBI:7896"/>
        <dbReference type="ChEBI" id="CHEBI:15377"/>
        <dbReference type="ChEBI" id="CHEBI:15378"/>
        <dbReference type="ChEBI" id="CHEBI:72998"/>
        <dbReference type="ChEBI" id="CHEBI:72999"/>
    </reaction>
    <physiologicalReaction direction="left-to-right" evidence="33">
        <dbReference type="Rhea" id="RHEA:41224"/>
    </physiologicalReaction>
</comment>
<reference evidence="49" key="2">
    <citation type="submission" date="2025-08" db="UniProtKB">
        <authorList>
            <consortium name="RefSeq"/>
        </authorList>
    </citation>
    <scope>IDENTIFICATION</scope>
</reference>
<evidence type="ECO:0000256" key="44">
    <source>
        <dbReference type="ARBA" id="ARBA00049363"/>
    </source>
</evidence>
<evidence type="ECO:0000256" key="47">
    <source>
        <dbReference type="SAM" id="Phobius"/>
    </source>
</evidence>
<evidence type="ECO:0000256" key="2">
    <source>
        <dbReference type="ARBA" id="ARBA00009979"/>
    </source>
</evidence>
<dbReference type="SUPFAM" id="SSF52266">
    <property type="entry name" value="SGNH hydrolase"/>
    <property type="match status" value="3"/>
</dbReference>
<keyword evidence="10" id="KW-0677">Repeat</keyword>
<evidence type="ECO:0000256" key="1">
    <source>
        <dbReference type="ARBA" id="ARBA00004247"/>
    </source>
</evidence>
<keyword evidence="8 47" id="KW-0812">Transmembrane</keyword>
<dbReference type="PANTHER" id="PTHR21325:SF52">
    <property type="entry name" value="PHOSPHOLIPASE B1, MEMBRANE-ASSOCIATED"/>
    <property type="match status" value="1"/>
</dbReference>
<evidence type="ECO:0000256" key="38">
    <source>
        <dbReference type="ARBA" id="ARBA00048613"/>
    </source>
</evidence>
<keyword evidence="15" id="KW-0325">Glycoprotein</keyword>
<dbReference type="GeneID" id="110078685"/>
<evidence type="ECO:0000256" key="28">
    <source>
        <dbReference type="ARBA" id="ARBA00047459"/>
    </source>
</evidence>
<comment type="catalytic activity">
    <reaction evidence="31">
        <text>a 1-O-alkyl-2-acyl-sn-glycero-3-phosphocholine + H2O = a 1-O-alkyl-sn-glycero-3-phosphocholine + a fatty acid + H(+)</text>
        <dbReference type="Rhea" id="RHEA:36231"/>
        <dbReference type="ChEBI" id="CHEBI:15377"/>
        <dbReference type="ChEBI" id="CHEBI:15378"/>
        <dbReference type="ChEBI" id="CHEBI:28868"/>
        <dbReference type="ChEBI" id="CHEBI:30909"/>
        <dbReference type="ChEBI" id="CHEBI:36702"/>
        <dbReference type="EC" id="3.1.1.4"/>
    </reaction>
    <physiologicalReaction direction="left-to-right" evidence="31">
        <dbReference type="Rhea" id="RHEA:36232"/>
    </physiologicalReaction>
</comment>
<keyword evidence="13" id="KW-0443">Lipid metabolism</keyword>
<evidence type="ECO:0000256" key="41">
    <source>
        <dbReference type="ARBA" id="ARBA00048869"/>
    </source>
</evidence>
<evidence type="ECO:0000256" key="43">
    <source>
        <dbReference type="ARBA" id="ARBA00048939"/>
    </source>
</evidence>
<evidence type="ECO:0000256" key="33">
    <source>
        <dbReference type="ARBA" id="ARBA00048227"/>
    </source>
</evidence>
<evidence type="ECO:0000256" key="4">
    <source>
        <dbReference type="ARBA" id="ARBA00013278"/>
    </source>
</evidence>
<dbReference type="EC" id="3.1.1.3" evidence="5"/>
<sequence length="1165" mass="129869">MLKPIEQKEPYHFTDVPEAWCPTQESPYFFTYRNSNYSSVPVESQMEAVSQERSYGTSIPCSNRLPSDAVPTSVHNLRPADIKVIVALGDSLTAGNGAGSSRYNVLDVLTQYRGLSWSIGGNEDIRTVTTLANILREFNPSVVGFSTGKGSQSTANAYLNQAVAGARSEDLSSQATRLIELMKSDPNINFQEDWKLVTLFIGGNDLCDHCKDPVRYSPGNFTRNIQSALDILHNEVPRAFVNLVTILHIVTLRKLYQEKRVYCPRLIMRSLCTCVLNPDDDSAEIELLESFNRRYQEETHRLIQSGRYNTREDFTVVVQPFLEEAQMPMTSQGLPDSSYFAADCFHFHQKTHTLAALGLWNNMLEPIGQKTKLQKLENTITLNCPTEDQPYLMTHRNSNYTYANVITSVYGSQLLCEDRIPSVNYPASVHALKPADVQVIAALGDSLTAGNGIGSKPSDMLDMNTEYRGLAWSIGGDASLKTVTTLPNILREFSANLIGYSTGTGGVNETNAFLNQAVPGAKAEDLPDQVRRLVKSMKNDLRIKFETDWKIITIYIGVHDLCNYCKDINHYSAVNFSNYVQEALDLLHAEVPKALINLVDIMDLLPLRQLFLDSRLSCPTHLAEGLCSCILSIQEGSSQLVVMEKAIKAYQSTLQKLVENGQYDTREDFTVVLQPFLRTITLPLLQDGYPDFTFFAPDCFHLSQKSHSQLSRALWNNMLQPLGKKALSFSFADNITLICPTLHQPFLGTYKNSNGTHSSLDPTAKPSQSWGSDLLCQEQTAFKNISKSVHSLQPSDIQVVAALGDSLTTAVGVKATGLNDLQTAWRGLSWSSGSDGNLETHTTLPNILKKFNPNLTGFSTGTEKETAGFNVAMGGAVARDLPDQARKLIELMKSNPDVNYKEDWKLVTILIGANDLCQYCLDKETYSVENYVKHLQDALDILYEELPRAFVNMVEIMELTELRQIEREASGCVLSGAILCPCILNPQENSSELQEIESTNRDFQDRTVMLIQSGRYTPREDFAVVVQPFFRNTIMPLDSDGKPDLSFFAPDCFHFSERGHAEMAMALWNNMLQPVALKQSYNNFTYERSKLKCPTSEHPFLFTSENSYLKTFGPEAGNNRGWAVIIAITTGILVGSLIVCVVVTQRVSKRRRAGDITMDGKTTAF</sequence>
<evidence type="ECO:0000256" key="12">
    <source>
        <dbReference type="ARBA" id="ARBA00022989"/>
    </source>
</evidence>
<comment type="function">
    <text evidence="24">Calcium-independent membrane-associated phospholipase that catalyzes complete diacylation of phospholipids by hydrolyzing both sn-1 and sn-2 fatty acyl chains attached to the glycerol backbone (phospholipase B activity). Has dual phospholipase and lysophospholipase activities toward diacylphospholipids. Preferentially cleaves sn-2 ester bonds over sn-1 bonds. Acts as a lipase toward glycerolipid substrates. Hydrolyzes fatty acyl chains of diacylglycerols with preference for the sn-2 position and of triacylglycerols with not positional selectivity. May also hydrolyze long chain retinyl esters such as retinyl palmitate. May contribute to digestion of dietary phospholipids, glycerolipids and retinoids, facilitating lipid absorption at the brush border.</text>
</comment>
<dbReference type="InterPro" id="IPR038885">
    <property type="entry name" value="PLB1"/>
</dbReference>
<accession>A0ABM5FPN6</accession>
<comment type="catalytic activity">
    <reaction evidence="40">
        <text>1-hexadecanoyl-2-(9Z-octadecenoyl)-sn-glycero-3-phosphocholine + H2O = 1-hexadecanoyl-sn-glycero-3-phosphocholine + (9Z)-octadecenoate + H(+)</text>
        <dbReference type="Rhea" id="RHEA:38779"/>
        <dbReference type="ChEBI" id="CHEBI:15377"/>
        <dbReference type="ChEBI" id="CHEBI:15378"/>
        <dbReference type="ChEBI" id="CHEBI:30823"/>
        <dbReference type="ChEBI" id="CHEBI:72998"/>
        <dbReference type="ChEBI" id="CHEBI:73001"/>
    </reaction>
    <physiologicalReaction direction="left-to-right" evidence="40">
        <dbReference type="Rhea" id="RHEA:38780"/>
    </physiologicalReaction>
</comment>
<dbReference type="Pfam" id="PF00657">
    <property type="entry name" value="Lipase_GDSL"/>
    <property type="match status" value="3"/>
</dbReference>
<dbReference type="RefSeq" id="XP_072847372.1">
    <property type="nucleotide sequence ID" value="XM_072991271.1"/>
</dbReference>
<comment type="catalytic activity">
    <reaction evidence="42">
        <text>1-O-hexadecyl-2-(9Z)-octadecenoyl-sn-glycero-3-phosphocholine + H2O = 1-O-hexadecyl-sn-glycero-3-phosphocholine + (9Z)-octadecenoate + H(+)</text>
        <dbReference type="Rhea" id="RHEA:40915"/>
        <dbReference type="ChEBI" id="CHEBI:15377"/>
        <dbReference type="ChEBI" id="CHEBI:15378"/>
        <dbReference type="ChEBI" id="CHEBI:30823"/>
        <dbReference type="ChEBI" id="CHEBI:34112"/>
        <dbReference type="ChEBI" id="CHEBI:64496"/>
    </reaction>
    <physiologicalReaction direction="left-to-right" evidence="42">
        <dbReference type="Rhea" id="RHEA:40916"/>
    </physiologicalReaction>
</comment>
<comment type="catalytic activity">
    <reaction evidence="43">
        <text>1-hexadecanoyl-2-(9Z)-octadecenoyl-3-octadecanoyl-sn-glycerol + H2O = 1-hexadecanoyl-3-octadecanoyl-sn-glycerol + (9Z)-octadecenoate + H(+)</text>
        <dbReference type="Rhea" id="RHEA:41103"/>
        <dbReference type="ChEBI" id="CHEBI:15377"/>
        <dbReference type="ChEBI" id="CHEBI:15378"/>
        <dbReference type="ChEBI" id="CHEBI:30823"/>
        <dbReference type="ChEBI" id="CHEBI:77623"/>
        <dbReference type="ChEBI" id="CHEBI:77624"/>
    </reaction>
    <physiologicalReaction direction="left-to-right" evidence="43">
        <dbReference type="Rhea" id="RHEA:41104"/>
    </physiologicalReaction>
</comment>
<reference evidence="48" key="1">
    <citation type="submission" date="2025-05" db="UniProtKB">
        <authorList>
            <consortium name="RefSeq"/>
        </authorList>
    </citation>
    <scope>NUCLEOTIDE SEQUENCE [LARGE SCALE GENOMIC DNA]</scope>
</reference>
<evidence type="ECO:0000256" key="26">
    <source>
        <dbReference type="ARBA" id="ARBA00047363"/>
    </source>
</evidence>
<evidence type="ECO:0000256" key="24">
    <source>
        <dbReference type="ARBA" id="ARBA00045916"/>
    </source>
</evidence>
<evidence type="ECO:0000256" key="16">
    <source>
        <dbReference type="ARBA" id="ARBA00023264"/>
    </source>
</evidence>
<keyword evidence="7" id="KW-1003">Cell membrane</keyword>
<comment type="catalytic activity">
    <reaction evidence="34">
        <text>1-hexadecanoyl-2-(9Z,12Z-octadecadienoyl)-sn-glycero-3-phosphocholine + H2O = 2-(9Z,12Z-octadecadienoyl)-sn-glycero-3-phosphocholine + hexadecanoate + H(+)</text>
        <dbReference type="Rhea" id="RHEA:40971"/>
        <dbReference type="ChEBI" id="CHEBI:7896"/>
        <dbReference type="ChEBI" id="CHEBI:15377"/>
        <dbReference type="ChEBI" id="CHEBI:15378"/>
        <dbReference type="ChEBI" id="CHEBI:73002"/>
        <dbReference type="ChEBI" id="CHEBI:76084"/>
    </reaction>
    <physiologicalReaction direction="left-to-right" evidence="34">
        <dbReference type="Rhea" id="RHEA:40972"/>
    </physiologicalReaction>
</comment>
<proteinExistence type="inferred from homology"/>
<dbReference type="Proteomes" id="UP001652642">
    <property type="component" value="Chromosome 1"/>
</dbReference>
<dbReference type="EC" id="3.1.1.5" evidence="3"/>
<comment type="catalytic activity">
    <reaction evidence="29">
        <text>2,3-di-(9Z)-octadecenoyl-sn-glycerol + H2O = 3-(9Z-octadecenoyl)-sn-glycerol + (9Z)-octadecenoate + H(+)</text>
        <dbReference type="Rhea" id="RHEA:42604"/>
        <dbReference type="ChEBI" id="CHEBI:15377"/>
        <dbReference type="ChEBI" id="CHEBI:15378"/>
        <dbReference type="ChEBI" id="CHEBI:30823"/>
        <dbReference type="ChEBI" id="CHEBI:75824"/>
        <dbReference type="ChEBI" id="CHEBI:75938"/>
    </reaction>
    <physiologicalReaction direction="left-to-right" evidence="29">
        <dbReference type="Rhea" id="RHEA:42605"/>
    </physiologicalReaction>
</comment>
<dbReference type="CDD" id="cd01824">
    <property type="entry name" value="Phospholipase_B_like"/>
    <property type="match status" value="3"/>
</dbReference>
<dbReference type="InterPro" id="IPR035547">
    <property type="entry name" value="Phospholipase_B"/>
</dbReference>
<evidence type="ECO:0000313" key="49">
    <source>
        <dbReference type="RefSeq" id="XP_072847372.1"/>
    </source>
</evidence>
<keyword evidence="14 47" id="KW-0472">Membrane</keyword>
<feature type="transmembrane region" description="Helical" evidence="47">
    <location>
        <begin position="1121"/>
        <end position="1143"/>
    </location>
</feature>
<comment type="catalytic activity">
    <reaction evidence="18">
        <text>1-hexadecanoyl-2-(9Z,12Z-octadecadienoyl)-sn-glycero-3-phosphocholine + H2O = (9Z,12Z)-octadecadienoate + 1-hexadecanoyl-sn-glycero-3-phosphocholine + H(+)</text>
        <dbReference type="Rhea" id="RHEA:40811"/>
        <dbReference type="ChEBI" id="CHEBI:15377"/>
        <dbReference type="ChEBI" id="CHEBI:15378"/>
        <dbReference type="ChEBI" id="CHEBI:30245"/>
        <dbReference type="ChEBI" id="CHEBI:72998"/>
        <dbReference type="ChEBI" id="CHEBI:73002"/>
    </reaction>
    <physiologicalReaction direction="left-to-right" evidence="18">
        <dbReference type="Rhea" id="RHEA:40812"/>
    </physiologicalReaction>
</comment>
<evidence type="ECO:0000256" key="46">
    <source>
        <dbReference type="ARBA" id="ARBA00049461"/>
    </source>
</evidence>
<evidence type="ECO:0000256" key="32">
    <source>
        <dbReference type="ARBA" id="ARBA00048058"/>
    </source>
</evidence>
<evidence type="ECO:0000256" key="37">
    <source>
        <dbReference type="ARBA" id="ARBA00048454"/>
    </source>
</evidence>
<dbReference type="InterPro" id="IPR001087">
    <property type="entry name" value="GDSL"/>
</dbReference>
<evidence type="ECO:0000256" key="13">
    <source>
        <dbReference type="ARBA" id="ARBA00023098"/>
    </source>
</evidence>
<dbReference type="PANTHER" id="PTHR21325">
    <property type="entry name" value="PHOSPHOLIPASE B, PLB1"/>
    <property type="match status" value="1"/>
</dbReference>
<dbReference type="Gene3D" id="3.40.50.1110">
    <property type="entry name" value="SGNH hydrolase"/>
    <property type="match status" value="3"/>
</dbReference>
<dbReference type="PROSITE" id="PS01098">
    <property type="entry name" value="LIPASE_GDSL_SER"/>
    <property type="match status" value="2"/>
</dbReference>
<evidence type="ECO:0000256" key="19">
    <source>
        <dbReference type="ARBA" id="ARBA00023422"/>
    </source>
</evidence>
<evidence type="ECO:0000256" key="23">
    <source>
        <dbReference type="ARBA" id="ARBA00033022"/>
    </source>
</evidence>
<protein>
    <recommendedName>
        <fullName evidence="6">Phospholipase B1, membrane-associated</fullName>
        <ecNumber evidence="5">3.1.1.3</ecNumber>
        <ecNumber evidence="4">3.1.1.4</ecNumber>
        <ecNumber evidence="3">3.1.1.5</ecNumber>
    </recommendedName>
    <alternativeName>
        <fullName evidence="20">Lysophospholipase</fullName>
    </alternativeName>
    <alternativeName>
        <fullName evidence="21">Phospholipase A2</fullName>
    </alternativeName>
    <alternativeName>
        <fullName evidence="23">Phospholipase B/lipase</fullName>
    </alternativeName>
    <alternativeName>
        <fullName evidence="22">Triacylglycerol lipase</fullName>
    </alternativeName>
</protein>
<evidence type="ECO:0000256" key="21">
    <source>
        <dbReference type="ARBA" id="ARBA00031182"/>
    </source>
</evidence>
<comment type="catalytic activity">
    <reaction evidence="27">
        <text>1-(9Z-octadecenoyl)-glycerol + H2O = glycerol + (9Z)-octadecenoate + H(+)</text>
        <dbReference type="Rhea" id="RHEA:38487"/>
        <dbReference type="ChEBI" id="CHEBI:15377"/>
        <dbReference type="ChEBI" id="CHEBI:15378"/>
        <dbReference type="ChEBI" id="CHEBI:17754"/>
        <dbReference type="ChEBI" id="CHEBI:30823"/>
        <dbReference type="ChEBI" id="CHEBI:75342"/>
    </reaction>
    <physiologicalReaction direction="left-to-right" evidence="27">
        <dbReference type="Rhea" id="RHEA:38488"/>
    </physiologicalReaction>
</comment>
<evidence type="ECO:0000256" key="17">
    <source>
        <dbReference type="ARBA" id="ARBA00023369"/>
    </source>
</evidence>
<comment type="catalytic activity">
    <reaction evidence="17">
        <text>a triacylglycerol + H2O = a diacylglycerol + a fatty acid + H(+)</text>
        <dbReference type="Rhea" id="RHEA:12044"/>
        <dbReference type="ChEBI" id="CHEBI:15377"/>
        <dbReference type="ChEBI" id="CHEBI:15378"/>
        <dbReference type="ChEBI" id="CHEBI:17855"/>
        <dbReference type="ChEBI" id="CHEBI:18035"/>
        <dbReference type="ChEBI" id="CHEBI:28868"/>
        <dbReference type="EC" id="3.1.1.3"/>
    </reaction>
    <physiologicalReaction direction="left-to-right" evidence="17">
        <dbReference type="Rhea" id="RHEA:12045"/>
    </physiologicalReaction>
</comment>
<evidence type="ECO:0000256" key="40">
    <source>
        <dbReference type="ARBA" id="ARBA00048699"/>
    </source>
</evidence>
<comment type="catalytic activity">
    <reaction evidence="41">
        <text>1,3-dihexadecanoyl-2-(9Z-octadecenoyl)glycerol + H2O = 1,3-dihexadecanoylglycerol + (9Z)-octadecenoate + H(+)</text>
        <dbReference type="Rhea" id="RHEA:40983"/>
        <dbReference type="ChEBI" id="CHEBI:15377"/>
        <dbReference type="ChEBI" id="CHEBI:15378"/>
        <dbReference type="ChEBI" id="CHEBI:30823"/>
        <dbReference type="ChEBI" id="CHEBI:75688"/>
        <dbReference type="ChEBI" id="CHEBI:77619"/>
    </reaction>
    <physiologicalReaction direction="left-to-right" evidence="41">
        <dbReference type="Rhea" id="RHEA:40984"/>
    </physiologicalReaction>
</comment>
<evidence type="ECO:0000256" key="9">
    <source>
        <dbReference type="ARBA" id="ARBA00022729"/>
    </source>
</evidence>
<evidence type="ECO:0000256" key="39">
    <source>
        <dbReference type="ARBA" id="ARBA00048656"/>
    </source>
</evidence>
<evidence type="ECO:0000256" key="8">
    <source>
        <dbReference type="ARBA" id="ARBA00022692"/>
    </source>
</evidence>
<evidence type="ECO:0000256" key="15">
    <source>
        <dbReference type="ARBA" id="ARBA00023180"/>
    </source>
</evidence>
<evidence type="ECO:0000256" key="14">
    <source>
        <dbReference type="ARBA" id="ARBA00023136"/>
    </source>
</evidence>
<comment type="similarity">
    <text evidence="2">Belongs to the 'GDSL' lipolytic enzyme family. Phospholipase B1 subfamily.</text>
</comment>
<organism evidence="48 49">
    <name type="scientific">Pogona vitticeps</name>
    <name type="common">central bearded dragon</name>
    <dbReference type="NCBI Taxonomy" id="103695"/>
    <lineage>
        <taxon>Eukaryota</taxon>
        <taxon>Metazoa</taxon>
        <taxon>Chordata</taxon>
        <taxon>Craniata</taxon>
        <taxon>Vertebrata</taxon>
        <taxon>Euteleostomi</taxon>
        <taxon>Lepidosauria</taxon>
        <taxon>Squamata</taxon>
        <taxon>Bifurcata</taxon>
        <taxon>Unidentata</taxon>
        <taxon>Episquamata</taxon>
        <taxon>Toxicofera</taxon>
        <taxon>Iguania</taxon>
        <taxon>Acrodonta</taxon>
        <taxon>Agamidae</taxon>
        <taxon>Amphibolurinae</taxon>
        <taxon>Pogona</taxon>
    </lineage>
</organism>
<comment type="catalytic activity">
    <reaction evidence="32">
        <text>1,2-di-(9Z-octadecenoyl)-sn-glycero-3-phosphocholine + H2O = 1-(9Z-octadecenoyl)-sn-glycero-3-phosphocholine + (9Z)-octadecenoate + H(+)</text>
        <dbReference type="Rhea" id="RHEA:40923"/>
        <dbReference type="ChEBI" id="CHEBI:15377"/>
        <dbReference type="ChEBI" id="CHEBI:15378"/>
        <dbReference type="ChEBI" id="CHEBI:28610"/>
        <dbReference type="ChEBI" id="CHEBI:30823"/>
        <dbReference type="ChEBI" id="CHEBI:74669"/>
    </reaction>
    <physiologicalReaction direction="left-to-right" evidence="32">
        <dbReference type="Rhea" id="RHEA:40924"/>
    </physiologicalReaction>
</comment>
<keyword evidence="48" id="KW-1185">Reference proteome</keyword>
<evidence type="ECO:0000256" key="27">
    <source>
        <dbReference type="ARBA" id="ARBA00047438"/>
    </source>
</evidence>
<evidence type="ECO:0000256" key="29">
    <source>
        <dbReference type="ARBA" id="ARBA00048011"/>
    </source>
</evidence>
<comment type="catalytic activity">
    <reaction evidence="30">
        <text>1-hexadecanoyl-2-(9Z-octadecenoyl)-sn-glycero-3-phospho-(1'-sn-glycerol) + H2O = 1-hexadecanoyl-sn-glycero-3-phospho-(1'-sn-glycerol) + (9Z)-octadecenoate + H(+)</text>
        <dbReference type="Rhea" id="RHEA:40919"/>
        <dbReference type="ChEBI" id="CHEBI:15377"/>
        <dbReference type="ChEBI" id="CHEBI:15378"/>
        <dbReference type="ChEBI" id="CHEBI:30823"/>
        <dbReference type="ChEBI" id="CHEBI:72841"/>
        <dbReference type="ChEBI" id="CHEBI:75158"/>
    </reaction>
    <physiologicalReaction direction="left-to-right" evidence="30">
        <dbReference type="Rhea" id="RHEA:40920"/>
    </physiologicalReaction>
</comment>
<evidence type="ECO:0000256" key="18">
    <source>
        <dbReference type="ARBA" id="ARBA00023408"/>
    </source>
</evidence>
<evidence type="ECO:0000256" key="45">
    <source>
        <dbReference type="ARBA" id="ARBA00049372"/>
    </source>
</evidence>
<keyword evidence="9" id="KW-0732">Signal</keyword>
<evidence type="ECO:0000256" key="6">
    <source>
        <dbReference type="ARBA" id="ARBA00015133"/>
    </source>
</evidence>
<evidence type="ECO:0000256" key="7">
    <source>
        <dbReference type="ARBA" id="ARBA00022475"/>
    </source>
</evidence>
<keyword evidence="12 47" id="KW-1133">Transmembrane helix</keyword>
<evidence type="ECO:0000256" key="25">
    <source>
        <dbReference type="ARBA" id="ARBA00047324"/>
    </source>
</evidence>
<dbReference type="InterPro" id="IPR036514">
    <property type="entry name" value="SGNH_hydro_sf"/>
</dbReference>
<evidence type="ECO:0000256" key="22">
    <source>
        <dbReference type="ARBA" id="ARBA00031485"/>
    </source>
</evidence>
<comment type="catalytic activity">
    <reaction evidence="39">
        <text>1-hexadecanoyl-sn-glycero-3-phosphocholine + H2O = sn-glycerol 3-phosphocholine + hexadecanoate + H(+)</text>
        <dbReference type="Rhea" id="RHEA:40435"/>
        <dbReference type="ChEBI" id="CHEBI:7896"/>
        <dbReference type="ChEBI" id="CHEBI:15377"/>
        <dbReference type="ChEBI" id="CHEBI:15378"/>
        <dbReference type="ChEBI" id="CHEBI:16870"/>
        <dbReference type="ChEBI" id="CHEBI:72998"/>
    </reaction>
    <physiologicalReaction direction="left-to-right" evidence="39">
        <dbReference type="Rhea" id="RHEA:40436"/>
    </physiologicalReaction>
</comment>
<keyword evidence="16" id="KW-1208">Phospholipid metabolism</keyword>
<evidence type="ECO:0000256" key="5">
    <source>
        <dbReference type="ARBA" id="ARBA00013279"/>
    </source>
</evidence>
<gene>
    <name evidence="49" type="primary">PLB1</name>
</gene>
<comment type="catalytic activity">
    <reaction evidence="46">
        <text>2-(9Z-octadecenoyl)-glycerol + H2O = glycerol + (9Z)-octadecenoate + H(+)</text>
        <dbReference type="Rhea" id="RHEA:38491"/>
        <dbReference type="ChEBI" id="CHEBI:15377"/>
        <dbReference type="ChEBI" id="CHEBI:15378"/>
        <dbReference type="ChEBI" id="CHEBI:17754"/>
        <dbReference type="ChEBI" id="CHEBI:30823"/>
        <dbReference type="ChEBI" id="CHEBI:73990"/>
    </reaction>
    <physiologicalReaction direction="left-to-right" evidence="46">
        <dbReference type="Rhea" id="RHEA:38492"/>
    </physiologicalReaction>
</comment>
<evidence type="ECO:0000256" key="42">
    <source>
        <dbReference type="ARBA" id="ARBA00048872"/>
    </source>
</evidence>
<comment type="catalytic activity">
    <reaction evidence="36">
        <text>1,2,3-tri-(9Z-octadecenoyl)-glycerol + H2O = di-(9Z)-octadecenoylglycerol + (9Z)-octadecenoate + H(+)</text>
        <dbReference type="Rhea" id="RHEA:38575"/>
        <dbReference type="ChEBI" id="CHEBI:15377"/>
        <dbReference type="ChEBI" id="CHEBI:15378"/>
        <dbReference type="ChEBI" id="CHEBI:30823"/>
        <dbReference type="ChEBI" id="CHEBI:53753"/>
        <dbReference type="ChEBI" id="CHEBI:75945"/>
    </reaction>
    <physiologicalReaction direction="left-to-right" evidence="36">
        <dbReference type="Rhea" id="RHEA:38576"/>
    </physiologicalReaction>
</comment>
<evidence type="ECO:0000256" key="30">
    <source>
        <dbReference type="ARBA" id="ARBA00048015"/>
    </source>
</evidence>
<evidence type="ECO:0000256" key="3">
    <source>
        <dbReference type="ARBA" id="ARBA00013274"/>
    </source>
</evidence>
<comment type="subcellular location">
    <subcellularLocation>
        <location evidence="1">Apical cell membrane</location>
        <topology evidence="1">Single-pass type I membrane protein</topology>
    </subcellularLocation>
</comment>
<evidence type="ECO:0000256" key="35">
    <source>
        <dbReference type="ARBA" id="ARBA00048374"/>
    </source>
</evidence>
<comment type="catalytic activity">
    <reaction evidence="45">
        <text>1,3-di-(9Z-octadecenoyl)-glycerol + H2O = 1-(9Z-octadecenoyl)-glycerol + (9Z)-octadecenoate + H(+)</text>
        <dbReference type="Rhea" id="RHEA:39939"/>
        <dbReference type="ChEBI" id="CHEBI:15377"/>
        <dbReference type="ChEBI" id="CHEBI:15378"/>
        <dbReference type="ChEBI" id="CHEBI:30823"/>
        <dbReference type="ChEBI" id="CHEBI:75342"/>
        <dbReference type="ChEBI" id="CHEBI:75735"/>
    </reaction>
    <physiologicalReaction direction="left-to-right" evidence="45">
        <dbReference type="Rhea" id="RHEA:39940"/>
    </physiologicalReaction>
</comment>
<comment type="catalytic activity">
    <reaction evidence="25">
        <text>1-hexadecanoyl-2-(9Z)-octadecenoyl-3-octadecanoyl-sn-glycerol + H2O = 2-(9Z-octadecenoyl)-3-octadecanoyl-sn-glycerol + hexadecanoate + H(+)</text>
        <dbReference type="Rhea" id="RHEA:41107"/>
        <dbReference type="ChEBI" id="CHEBI:7896"/>
        <dbReference type="ChEBI" id="CHEBI:15377"/>
        <dbReference type="ChEBI" id="CHEBI:15378"/>
        <dbReference type="ChEBI" id="CHEBI:75558"/>
        <dbReference type="ChEBI" id="CHEBI:77623"/>
    </reaction>
    <physiologicalReaction direction="left-to-right" evidence="25">
        <dbReference type="Rhea" id="RHEA:41108"/>
    </physiologicalReaction>
</comment>
<comment type="catalytic activity">
    <reaction evidence="37">
        <text>a 1-acyl-sn-glycero-3-phosphocholine + H2O = sn-glycerol 3-phosphocholine + a fatty acid + H(+)</text>
        <dbReference type="Rhea" id="RHEA:15177"/>
        <dbReference type="ChEBI" id="CHEBI:15377"/>
        <dbReference type="ChEBI" id="CHEBI:15378"/>
        <dbReference type="ChEBI" id="CHEBI:16870"/>
        <dbReference type="ChEBI" id="CHEBI:28868"/>
        <dbReference type="ChEBI" id="CHEBI:58168"/>
        <dbReference type="EC" id="3.1.1.5"/>
    </reaction>
    <physiologicalReaction direction="left-to-right" evidence="37">
        <dbReference type="Rhea" id="RHEA:15178"/>
    </physiologicalReaction>
</comment>
<keyword evidence="11" id="KW-0378">Hydrolase</keyword>
<evidence type="ECO:0000256" key="20">
    <source>
        <dbReference type="ARBA" id="ARBA00029723"/>
    </source>
</evidence>
<comment type="catalytic activity">
    <reaction evidence="44">
        <text>1,2-dihexadecanoyl-sn-glycero-3-phosphocholine + 2 H2O = sn-glycerol 3-phosphocholine + 2 hexadecanoate + 2 H(+)</text>
        <dbReference type="Rhea" id="RHEA:40975"/>
        <dbReference type="ChEBI" id="CHEBI:7896"/>
        <dbReference type="ChEBI" id="CHEBI:15377"/>
        <dbReference type="ChEBI" id="CHEBI:15378"/>
        <dbReference type="ChEBI" id="CHEBI:16870"/>
        <dbReference type="ChEBI" id="CHEBI:72999"/>
    </reaction>
    <physiologicalReaction direction="left-to-right" evidence="44">
        <dbReference type="Rhea" id="RHEA:40976"/>
    </physiologicalReaction>
</comment>
<evidence type="ECO:0000256" key="10">
    <source>
        <dbReference type="ARBA" id="ARBA00022737"/>
    </source>
</evidence>
<evidence type="ECO:0000313" key="48">
    <source>
        <dbReference type="Proteomes" id="UP001652642"/>
    </source>
</evidence>
<dbReference type="EC" id="3.1.1.4" evidence="4"/>
<evidence type="ECO:0000256" key="34">
    <source>
        <dbReference type="ARBA" id="ARBA00048362"/>
    </source>
</evidence>
<comment type="catalytic activity">
    <reaction evidence="35">
        <text>1-octadecanoyl-2-(9Z,12Z)-octadecadienoyl-sn-glycerol + H2O = 1-octadecanoyl-sn-glycerol + (9Z,12Z)-octadecadienoate + H(+)</text>
        <dbReference type="Rhea" id="RHEA:40927"/>
        <dbReference type="ChEBI" id="CHEBI:15377"/>
        <dbReference type="ChEBI" id="CHEBI:15378"/>
        <dbReference type="ChEBI" id="CHEBI:30245"/>
        <dbReference type="ChEBI" id="CHEBI:75550"/>
        <dbReference type="ChEBI" id="CHEBI:77097"/>
    </reaction>
    <physiologicalReaction direction="left-to-right" evidence="35">
        <dbReference type="Rhea" id="RHEA:40928"/>
    </physiologicalReaction>
</comment>
<name>A0ABM5FPN6_9SAUR</name>
<comment type="catalytic activity">
    <reaction evidence="28">
        <text>1-hexadecanoyl-2-(9Z)-octadecenoyl-3-octadecanoyl-sn-glycerol + H2O = 1-hexadecanoyl-2-(9Z-octadecenoyl)-sn-glycerol + octadecanoate + H(+)</text>
        <dbReference type="Rhea" id="RHEA:41111"/>
        <dbReference type="ChEBI" id="CHEBI:15377"/>
        <dbReference type="ChEBI" id="CHEBI:15378"/>
        <dbReference type="ChEBI" id="CHEBI:25629"/>
        <dbReference type="ChEBI" id="CHEBI:75466"/>
        <dbReference type="ChEBI" id="CHEBI:77623"/>
    </reaction>
    <physiologicalReaction direction="left-to-right" evidence="28">
        <dbReference type="Rhea" id="RHEA:41112"/>
    </physiologicalReaction>
</comment>
<comment type="catalytic activity">
    <reaction evidence="38">
        <text>1-hexadecanoyl-2-(9Z-octadecenoyl)-sn-glycero-3-phosphoethanolamine + H2O = 1-hexadecanoyl-sn-glycero-3-phosphoethanolamine + (9Z)-octadecenoate + H(+)</text>
        <dbReference type="Rhea" id="RHEA:40911"/>
        <dbReference type="ChEBI" id="CHEBI:15377"/>
        <dbReference type="ChEBI" id="CHEBI:15378"/>
        <dbReference type="ChEBI" id="CHEBI:30823"/>
        <dbReference type="ChEBI" id="CHEBI:73004"/>
        <dbReference type="ChEBI" id="CHEBI:73007"/>
    </reaction>
    <physiologicalReaction direction="left-to-right" evidence="38">
        <dbReference type="Rhea" id="RHEA:40912"/>
    </physiologicalReaction>
</comment>
<evidence type="ECO:0000256" key="36">
    <source>
        <dbReference type="ARBA" id="ARBA00048386"/>
    </source>
</evidence>
<evidence type="ECO:0000256" key="11">
    <source>
        <dbReference type="ARBA" id="ARBA00022801"/>
    </source>
</evidence>